<evidence type="ECO:0000313" key="9">
    <source>
        <dbReference type="Proteomes" id="UP001172684"/>
    </source>
</evidence>
<evidence type="ECO:0000256" key="3">
    <source>
        <dbReference type="ARBA" id="ARBA00038984"/>
    </source>
</evidence>
<dbReference type="InterPro" id="IPR000683">
    <property type="entry name" value="Gfo/Idh/MocA-like_OxRdtase_N"/>
</dbReference>
<reference evidence="8" key="1">
    <citation type="submission" date="2022-10" db="EMBL/GenBank/DDBJ databases">
        <title>Culturing micro-colonial fungi from biological soil crusts in the Mojave desert and describing Neophaeococcomyces mojavensis, and introducing the new genera and species Taxawa tesnikishii.</title>
        <authorList>
            <person name="Kurbessoian T."/>
            <person name="Stajich J.E."/>
        </authorList>
    </citation>
    <scope>NUCLEOTIDE SEQUENCE</scope>
    <source>
        <strain evidence="8">TK_1</strain>
    </source>
</reference>
<dbReference type="PANTHER" id="PTHR22604">
    <property type="entry name" value="OXIDOREDUCTASES"/>
    <property type="match status" value="1"/>
</dbReference>
<dbReference type="EMBL" id="JAPDRL010000019">
    <property type="protein sequence ID" value="KAJ9666536.1"/>
    <property type="molecule type" value="Genomic_DNA"/>
</dbReference>
<accession>A0ABQ9NXU5</accession>
<dbReference type="InterPro" id="IPR050984">
    <property type="entry name" value="Gfo/Idh/MocA_domain"/>
</dbReference>
<sequence>MALIIQAYTFLQQYAVSWMEAVPKKNSGAIKLGVLSTAQINPAAAFHPAETHPDVILYAVASRDAASAQKTAKQYKFQKSYGSYQALLDDPEVDAVYISTPNGMHYEWAHKALKAGKHVLLEKPFTSNGEEARKLVETAQQSGKILEEAFHWQFHPAAHAWREIIDSGKYGPIIATDSRMTASPGVPHGDIRWQYDLAGGSFMDCTYALSFTRFALHAETPVKILSAVARPYEKDERVDAGMHATVLFKDKRGDIVQSRIYTDLARSWVSGFIPRAWEFPAIEVETDKAIIYFYNAMMPHLYHYISVTEKATGKTTVKKQYKGGPKWGDVETTGGKGGRPTWSTYRWQMEAFVDRIKGKEPAFWVSNEDSIAQMESIDMIYSKSGLGKRPSRSWEE</sequence>
<evidence type="ECO:0000256" key="2">
    <source>
        <dbReference type="ARBA" id="ARBA00023002"/>
    </source>
</evidence>
<dbReference type="EC" id="1.1.1.179" evidence="3"/>
<gene>
    <name evidence="8" type="ORF">H2201_003459</name>
</gene>
<evidence type="ECO:0000259" key="6">
    <source>
        <dbReference type="Pfam" id="PF01408"/>
    </source>
</evidence>
<proteinExistence type="inferred from homology"/>
<feature type="domain" description="Gfo/Idh/MocA-like oxidoreductase N-terminal" evidence="6">
    <location>
        <begin position="51"/>
        <end position="147"/>
    </location>
</feature>
<evidence type="ECO:0000256" key="1">
    <source>
        <dbReference type="ARBA" id="ARBA00010928"/>
    </source>
</evidence>
<dbReference type="InterPro" id="IPR036291">
    <property type="entry name" value="NAD(P)-bd_dom_sf"/>
</dbReference>
<evidence type="ECO:0000256" key="4">
    <source>
        <dbReference type="ARBA" id="ARBA00042988"/>
    </source>
</evidence>
<evidence type="ECO:0000313" key="8">
    <source>
        <dbReference type="EMBL" id="KAJ9666536.1"/>
    </source>
</evidence>
<dbReference type="Gene3D" id="3.30.360.10">
    <property type="entry name" value="Dihydrodipicolinate Reductase, domain 2"/>
    <property type="match status" value="1"/>
</dbReference>
<name>A0ABQ9NXU5_9PEZI</name>
<dbReference type="Pfam" id="PF01408">
    <property type="entry name" value="GFO_IDH_MocA"/>
    <property type="match status" value="1"/>
</dbReference>
<evidence type="ECO:0000256" key="5">
    <source>
        <dbReference type="ARBA" id="ARBA00049233"/>
    </source>
</evidence>
<dbReference type="Proteomes" id="UP001172684">
    <property type="component" value="Unassembled WGS sequence"/>
</dbReference>
<protein>
    <recommendedName>
        <fullName evidence="3">D-xylose 1-dehydrogenase (NADP(+), D-xylono-1,5-lactone-forming)</fullName>
        <ecNumber evidence="3">1.1.1.179</ecNumber>
    </recommendedName>
    <alternativeName>
        <fullName evidence="4">D-xylose-NADP dehydrogenase</fullName>
    </alternativeName>
</protein>
<comment type="caution">
    <text evidence="8">The sequence shown here is derived from an EMBL/GenBank/DDBJ whole genome shotgun (WGS) entry which is preliminary data.</text>
</comment>
<keyword evidence="9" id="KW-1185">Reference proteome</keyword>
<organism evidence="8 9">
    <name type="scientific">Coniosporium apollinis</name>
    <dbReference type="NCBI Taxonomy" id="61459"/>
    <lineage>
        <taxon>Eukaryota</taxon>
        <taxon>Fungi</taxon>
        <taxon>Dikarya</taxon>
        <taxon>Ascomycota</taxon>
        <taxon>Pezizomycotina</taxon>
        <taxon>Dothideomycetes</taxon>
        <taxon>Dothideomycetes incertae sedis</taxon>
        <taxon>Coniosporium</taxon>
    </lineage>
</organism>
<evidence type="ECO:0000259" key="7">
    <source>
        <dbReference type="Pfam" id="PF22725"/>
    </source>
</evidence>
<dbReference type="InterPro" id="IPR055170">
    <property type="entry name" value="GFO_IDH_MocA-like_dom"/>
</dbReference>
<feature type="domain" description="GFO/IDH/MocA-like oxidoreductase" evidence="7">
    <location>
        <begin position="161"/>
        <end position="260"/>
    </location>
</feature>
<dbReference type="SUPFAM" id="SSF55347">
    <property type="entry name" value="Glyceraldehyde-3-phosphate dehydrogenase-like, C-terminal domain"/>
    <property type="match status" value="1"/>
</dbReference>
<dbReference type="Pfam" id="PF22725">
    <property type="entry name" value="GFO_IDH_MocA_C3"/>
    <property type="match status" value="1"/>
</dbReference>
<comment type="catalytic activity">
    <reaction evidence="5">
        <text>D-xylose + NADP(+) = D-xylono-1,5-lactone + NADPH + H(+)</text>
        <dbReference type="Rhea" id="RHEA:22000"/>
        <dbReference type="ChEBI" id="CHEBI:15378"/>
        <dbReference type="ChEBI" id="CHEBI:15867"/>
        <dbReference type="ChEBI" id="CHEBI:53455"/>
        <dbReference type="ChEBI" id="CHEBI:57783"/>
        <dbReference type="ChEBI" id="CHEBI:58349"/>
        <dbReference type="EC" id="1.1.1.179"/>
    </reaction>
</comment>
<keyword evidence="2" id="KW-0560">Oxidoreductase</keyword>
<dbReference type="PANTHER" id="PTHR22604:SF105">
    <property type="entry name" value="TRANS-1,2-DIHYDROBENZENE-1,2-DIOL DEHYDROGENASE"/>
    <property type="match status" value="1"/>
</dbReference>
<dbReference type="SUPFAM" id="SSF51735">
    <property type="entry name" value="NAD(P)-binding Rossmann-fold domains"/>
    <property type="match status" value="1"/>
</dbReference>
<comment type="similarity">
    <text evidence="1">Belongs to the Gfo/Idh/MocA family.</text>
</comment>
<dbReference type="Gene3D" id="3.40.50.720">
    <property type="entry name" value="NAD(P)-binding Rossmann-like Domain"/>
    <property type="match status" value="1"/>
</dbReference>